<proteinExistence type="predicted"/>
<accession>A0ABY4C3M7</accession>
<dbReference type="RefSeq" id="WP_243558738.1">
    <property type="nucleotide sequence ID" value="NZ_CP094528.1"/>
</dbReference>
<name>A0ABY4C3M7_9MICO</name>
<organism evidence="1 2">
    <name type="scientific">Agromyces larvae</name>
    <dbReference type="NCBI Taxonomy" id="2929802"/>
    <lineage>
        <taxon>Bacteria</taxon>
        <taxon>Bacillati</taxon>
        <taxon>Actinomycetota</taxon>
        <taxon>Actinomycetes</taxon>
        <taxon>Micrococcales</taxon>
        <taxon>Microbacteriaceae</taxon>
        <taxon>Agromyces</taxon>
    </lineage>
</organism>
<gene>
    <name evidence="1" type="ORF">MTO99_09540</name>
</gene>
<evidence type="ECO:0008006" key="3">
    <source>
        <dbReference type="Google" id="ProtNLM"/>
    </source>
</evidence>
<evidence type="ECO:0000313" key="1">
    <source>
        <dbReference type="EMBL" id="UOE45963.1"/>
    </source>
</evidence>
<keyword evidence="2" id="KW-1185">Reference proteome</keyword>
<sequence>MSSAVPEDRPHYIKARRRAKGSTIQGFYAVIPPPTDEQRRAVEKLIRTYGGLDEDEQQRCLDQLFGEPTTFTETANYLDDLERRRQRRRDRIARRREEAA</sequence>
<reference evidence="1 2" key="1">
    <citation type="submission" date="2022-03" db="EMBL/GenBank/DDBJ databases">
        <title>Mucilaginibacter sp. isolated from the gut of Protaetia brevitarsis seulensis larvae.</title>
        <authorList>
            <person name="Won M."/>
            <person name="Kim S.-J."/>
            <person name="Kwon S.-W."/>
        </authorList>
    </citation>
    <scope>NUCLEOTIDE SEQUENCE [LARGE SCALE GENOMIC DNA]</scope>
    <source>
        <strain evidence="1 2">CFWR-12</strain>
    </source>
</reference>
<dbReference type="Proteomes" id="UP000832097">
    <property type="component" value="Chromosome"/>
</dbReference>
<protein>
    <recommendedName>
        <fullName evidence="3">DUF3263 domain-containing protein</fullName>
    </recommendedName>
</protein>
<evidence type="ECO:0000313" key="2">
    <source>
        <dbReference type="Proteomes" id="UP000832097"/>
    </source>
</evidence>
<dbReference type="EMBL" id="CP094528">
    <property type="protein sequence ID" value="UOE45963.1"/>
    <property type="molecule type" value="Genomic_DNA"/>
</dbReference>